<organism evidence="1 2">
    <name type="scientific">Alysiella filiformis DSM 16848</name>
    <dbReference type="NCBI Taxonomy" id="1120981"/>
    <lineage>
        <taxon>Bacteria</taxon>
        <taxon>Pseudomonadati</taxon>
        <taxon>Pseudomonadota</taxon>
        <taxon>Betaproteobacteria</taxon>
        <taxon>Neisseriales</taxon>
        <taxon>Neisseriaceae</taxon>
        <taxon>Alysiella</taxon>
    </lineage>
</organism>
<evidence type="ECO:0000313" key="2">
    <source>
        <dbReference type="Proteomes" id="UP000219669"/>
    </source>
</evidence>
<dbReference type="RefSeq" id="WP_179655774.1">
    <property type="nucleotide sequence ID" value="NZ_CP083931.1"/>
</dbReference>
<evidence type="ECO:0000313" key="1">
    <source>
        <dbReference type="EMBL" id="SOD66193.1"/>
    </source>
</evidence>
<keyword evidence="2" id="KW-1185">Reference proteome</keyword>
<proteinExistence type="predicted"/>
<accession>A0A286E5M0</accession>
<dbReference type="Proteomes" id="UP000219669">
    <property type="component" value="Unassembled WGS sequence"/>
</dbReference>
<dbReference type="EMBL" id="OCNF01000003">
    <property type="protein sequence ID" value="SOD66193.1"/>
    <property type="molecule type" value="Genomic_DNA"/>
</dbReference>
<protein>
    <submittedName>
        <fullName evidence="1">Uncharacterized protein</fullName>
    </submittedName>
</protein>
<sequence>MKASTTDVQVNFWLNVEDYPRIPEHNRIRSDVMNNVVQALVKHDFYLPADIVEVKKLN</sequence>
<name>A0A286E5M0_9NEIS</name>
<gene>
    <name evidence="1" type="ORF">SAMN02746062_00534</name>
</gene>
<reference evidence="1 2" key="1">
    <citation type="submission" date="2017-09" db="EMBL/GenBank/DDBJ databases">
        <authorList>
            <person name="Ehlers B."/>
            <person name="Leendertz F.H."/>
        </authorList>
    </citation>
    <scope>NUCLEOTIDE SEQUENCE [LARGE SCALE GENOMIC DNA]</scope>
    <source>
        <strain evidence="1 2">DSM 16848</strain>
    </source>
</reference>
<dbReference type="AlphaFoldDB" id="A0A286E5M0"/>